<dbReference type="OrthoDB" id="10250354at2759"/>
<gene>
    <name evidence="5" type="ORF">RFI_23966</name>
</gene>
<name>X6MHT2_RETFI</name>
<keyword evidence="1" id="KW-0677">Repeat</keyword>
<evidence type="ECO:0000259" key="4">
    <source>
        <dbReference type="PROSITE" id="PS50076"/>
    </source>
</evidence>
<evidence type="ECO:0000313" key="6">
    <source>
        <dbReference type="Proteomes" id="UP000023152"/>
    </source>
</evidence>
<evidence type="ECO:0000256" key="3">
    <source>
        <dbReference type="PROSITE-ProRule" id="PRU00339"/>
    </source>
</evidence>
<dbReference type="OMA" id="ACISHFR"/>
<dbReference type="InterPro" id="IPR011990">
    <property type="entry name" value="TPR-like_helical_dom_sf"/>
</dbReference>
<dbReference type="SUPFAM" id="SSF48452">
    <property type="entry name" value="TPR-like"/>
    <property type="match status" value="1"/>
</dbReference>
<dbReference type="InterPro" id="IPR018253">
    <property type="entry name" value="DnaJ_domain_CS"/>
</dbReference>
<accession>X6MHT2</accession>
<keyword evidence="2 3" id="KW-0802">TPR repeat</keyword>
<dbReference type="SUPFAM" id="SSF46565">
    <property type="entry name" value="Chaperone J-domain"/>
    <property type="match status" value="1"/>
</dbReference>
<keyword evidence="6" id="KW-1185">Reference proteome</keyword>
<dbReference type="Pfam" id="PF00226">
    <property type="entry name" value="DnaJ"/>
    <property type="match status" value="1"/>
</dbReference>
<dbReference type="PROSITE" id="PS00636">
    <property type="entry name" value="DNAJ_1"/>
    <property type="match status" value="1"/>
</dbReference>
<dbReference type="Proteomes" id="UP000023152">
    <property type="component" value="Unassembled WGS sequence"/>
</dbReference>
<dbReference type="AlphaFoldDB" id="X6MHT2"/>
<dbReference type="InterPro" id="IPR001623">
    <property type="entry name" value="DnaJ_domain"/>
</dbReference>
<dbReference type="PRINTS" id="PR00625">
    <property type="entry name" value="JDOMAIN"/>
</dbReference>
<dbReference type="Gene3D" id="1.10.287.110">
    <property type="entry name" value="DnaJ domain"/>
    <property type="match status" value="1"/>
</dbReference>
<feature type="non-terminal residue" evidence="5">
    <location>
        <position position="228"/>
    </location>
</feature>
<dbReference type="InterPro" id="IPR036869">
    <property type="entry name" value="J_dom_sf"/>
</dbReference>
<protein>
    <submittedName>
        <fullName evidence="5">DnaJ like protein</fullName>
    </submittedName>
</protein>
<feature type="repeat" description="TPR" evidence="3">
    <location>
        <begin position="11"/>
        <end position="44"/>
    </location>
</feature>
<evidence type="ECO:0000256" key="2">
    <source>
        <dbReference type="ARBA" id="ARBA00022803"/>
    </source>
</evidence>
<dbReference type="SMART" id="SM00028">
    <property type="entry name" value="TPR"/>
    <property type="match status" value="3"/>
</dbReference>
<evidence type="ECO:0000256" key="1">
    <source>
        <dbReference type="ARBA" id="ARBA00022737"/>
    </source>
</evidence>
<feature type="domain" description="J" evidence="4">
    <location>
        <begin position="137"/>
        <end position="207"/>
    </location>
</feature>
<proteinExistence type="predicted"/>
<dbReference type="PROSITE" id="PS50076">
    <property type="entry name" value="DNAJ_2"/>
    <property type="match status" value="1"/>
</dbReference>
<dbReference type="PANTHER" id="PTHR45188:SF2">
    <property type="entry name" value="DNAJ HOMOLOG SUBFAMILY C MEMBER 7"/>
    <property type="match status" value="1"/>
</dbReference>
<dbReference type="Gene3D" id="1.25.40.10">
    <property type="entry name" value="Tetratricopeptide repeat domain"/>
    <property type="match status" value="1"/>
</dbReference>
<comment type="caution">
    <text evidence="5">The sequence shown here is derived from an EMBL/GenBank/DDBJ whole genome shotgun (WGS) entry which is preliminary data.</text>
</comment>
<evidence type="ECO:0000313" key="5">
    <source>
        <dbReference type="EMBL" id="ETO13409.1"/>
    </source>
</evidence>
<reference evidence="5 6" key="1">
    <citation type="journal article" date="2013" name="Curr. Biol.">
        <title>The Genome of the Foraminiferan Reticulomyxa filosa.</title>
        <authorList>
            <person name="Glockner G."/>
            <person name="Hulsmann N."/>
            <person name="Schleicher M."/>
            <person name="Noegel A.A."/>
            <person name="Eichinger L."/>
            <person name="Gallinger C."/>
            <person name="Pawlowski J."/>
            <person name="Sierra R."/>
            <person name="Euteneuer U."/>
            <person name="Pillet L."/>
            <person name="Moustafa A."/>
            <person name="Platzer M."/>
            <person name="Groth M."/>
            <person name="Szafranski K."/>
            <person name="Schliwa M."/>
        </authorList>
    </citation>
    <scope>NUCLEOTIDE SEQUENCE [LARGE SCALE GENOMIC DNA]</scope>
</reference>
<dbReference type="PANTHER" id="PTHR45188">
    <property type="entry name" value="DNAJ PROTEIN P58IPK HOMOLOG"/>
    <property type="match status" value="1"/>
</dbReference>
<dbReference type="InterPro" id="IPR019734">
    <property type="entry name" value="TPR_rpt"/>
</dbReference>
<dbReference type="PROSITE" id="PS50005">
    <property type="entry name" value="TPR"/>
    <property type="match status" value="1"/>
</dbReference>
<dbReference type="CDD" id="cd06257">
    <property type="entry name" value="DnaJ"/>
    <property type="match status" value="1"/>
</dbReference>
<sequence>MGMWLKLFELAPRMKEEGNEAYNNGNLKEAVDKYTQCVQLDPCNHAFNSVVYCNRSAVWLRQQNFKQAFEDCSLAIQFDSTNVKAYVRRSQAALELGKFVDATNDAEKACQLDKSNIDYQRHLQHCKMELKKSTRKNYYKILDVGNEIEEKELEKAFRKQAMKWHPDRFSAGTEEEQKAAEEKFKEIGEAYEVLKDSKLRYKYDQGYDLDEIKQGAGSRFSQGYLFVY</sequence>
<dbReference type="EMBL" id="ASPP01020624">
    <property type="protein sequence ID" value="ETO13409.1"/>
    <property type="molecule type" value="Genomic_DNA"/>
</dbReference>
<organism evidence="5 6">
    <name type="scientific">Reticulomyxa filosa</name>
    <dbReference type="NCBI Taxonomy" id="46433"/>
    <lineage>
        <taxon>Eukaryota</taxon>
        <taxon>Sar</taxon>
        <taxon>Rhizaria</taxon>
        <taxon>Retaria</taxon>
        <taxon>Foraminifera</taxon>
        <taxon>Monothalamids</taxon>
        <taxon>Reticulomyxidae</taxon>
        <taxon>Reticulomyxa</taxon>
    </lineage>
</organism>
<dbReference type="SMART" id="SM00271">
    <property type="entry name" value="DnaJ"/>
    <property type="match status" value="1"/>
</dbReference>